<evidence type="ECO:0000259" key="17">
    <source>
        <dbReference type="PROSITE" id="PS51068"/>
    </source>
</evidence>
<evidence type="ECO:0000256" key="7">
    <source>
        <dbReference type="ARBA" id="ARBA00022833"/>
    </source>
</evidence>
<dbReference type="PROSITE" id="PS01242">
    <property type="entry name" value="ZF_FPG_1"/>
    <property type="match status" value="1"/>
</dbReference>
<evidence type="ECO:0000256" key="10">
    <source>
        <dbReference type="ARBA" id="ARBA00023239"/>
    </source>
</evidence>
<feature type="region of interest" description="Disordered" evidence="15">
    <location>
        <begin position="252"/>
        <end position="297"/>
    </location>
</feature>
<dbReference type="Pfam" id="PF06831">
    <property type="entry name" value="H2TH"/>
    <property type="match status" value="1"/>
</dbReference>
<feature type="domain" description="Formamidopyrimidine-DNA glycosylase catalytic" evidence="17">
    <location>
        <begin position="2"/>
        <end position="101"/>
    </location>
</feature>
<evidence type="ECO:0000256" key="1">
    <source>
        <dbReference type="ARBA" id="ARBA00009409"/>
    </source>
</evidence>
<dbReference type="PANTHER" id="PTHR42697:SF1">
    <property type="entry name" value="ENDONUCLEASE 8"/>
    <property type="match status" value="1"/>
</dbReference>
<dbReference type="AlphaFoldDB" id="A0A1H1RU16"/>
<evidence type="ECO:0000256" key="6">
    <source>
        <dbReference type="ARBA" id="ARBA00022801"/>
    </source>
</evidence>
<comment type="catalytic activity">
    <reaction evidence="13">
        <text>2'-deoxyribonucleotide-(2'-deoxyribose 5'-phosphate)-2'-deoxyribonucleotide-DNA = a 3'-end 2'-deoxyribonucleotide-(2,3-dehydro-2,3-deoxyribose 5'-phosphate)-DNA + a 5'-end 5'-phospho-2'-deoxyribonucleoside-DNA + H(+)</text>
        <dbReference type="Rhea" id="RHEA:66592"/>
        <dbReference type="Rhea" id="RHEA-COMP:13180"/>
        <dbReference type="Rhea" id="RHEA-COMP:16897"/>
        <dbReference type="Rhea" id="RHEA-COMP:17067"/>
        <dbReference type="ChEBI" id="CHEBI:15378"/>
        <dbReference type="ChEBI" id="CHEBI:136412"/>
        <dbReference type="ChEBI" id="CHEBI:157695"/>
        <dbReference type="ChEBI" id="CHEBI:167181"/>
        <dbReference type="EC" id="4.2.99.18"/>
    </reaction>
</comment>
<feature type="compositionally biased region" description="Basic and acidic residues" evidence="15">
    <location>
        <begin position="257"/>
        <end position="267"/>
    </location>
</feature>
<keyword evidence="18" id="KW-0255">Endonuclease</keyword>
<proteinExistence type="inferred from homology"/>
<sequence length="297" mass="32132">MPEGDSIVRAARKLQVLSGQQLVRSDLRIPSLATVDLRGATVLETVPRGKHLLVRLDTGLTLHSHLKMEGSWSVHPVGARWRKPWHTARVVLRTRGTEAVGFSLLLDLVRTEAEDRLVGHLGPDLLGPDWDAEAAVARLAARPDRPLGEALLDQRLLAGIGNVFKSEVCFAAGVDPADPVGVVPDLAAVVAVAKQQLEANRDRPFRVTTEDPVALRSRPGARGRRDGGPGGAATTQGRRYWVYGHRGPCARCGTTVRRSDQGPRGQERSTYWCPRCQPARRVDPGPVATGSASPPPR</sequence>
<evidence type="ECO:0000313" key="18">
    <source>
        <dbReference type="EMBL" id="SDS38499.1"/>
    </source>
</evidence>
<dbReference type="InterPro" id="IPR010979">
    <property type="entry name" value="Ribosomal_uS13-like_H2TH"/>
</dbReference>
<dbReference type="SMART" id="SM00898">
    <property type="entry name" value="Fapy_DNA_glyco"/>
    <property type="match status" value="1"/>
</dbReference>
<keyword evidence="7" id="KW-0862">Zinc</keyword>
<evidence type="ECO:0000256" key="4">
    <source>
        <dbReference type="ARBA" id="ARBA00022763"/>
    </source>
</evidence>
<dbReference type="InterPro" id="IPR015886">
    <property type="entry name" value="H2TH_FPG"/>
</dbReference>
<dbReference type="GO" id="GO:0008270">
    <property type="term" value="F:zinc ion binding"/>
    <property type="evidence" value="ECO:0007669"/>
    <property type="project" value="UniProtKB-KW"/>
</dbReference>
<dbReference type="SUPFAM" id="SSF46946">
    <property type="entry name" value="S13-like H2TH domain"/>
    <property type="match status" value="1"/>
</dbReference>
<dbReference type="GO" id="GO:0140078">
    <property type="term" value="F:class I DNA-(apurinic or apyrimidinic site) endonuclease activity"/>
    <property type="evidence" value="ECO:0007669"/>
    <property type="project" value="UniProtKB-EC"/>
</dbReference>
<feature type="region of interest" description="Disordered" evidence="15">
    <location>
        <begin position="210"/>
        <end position="238"/>
    </location>
</feature>
<evidence type="ECO:0000313" key="19">
    <source>
        <dbReference type="Proteomes" id="UP000198859"/>
    </source>
</evidence>
<dbReference type="InterPro" id="IPR012319">
    <property type="entry name" value="FPG_cat"/>
</dbReference>
<dbReference type="Gene3D" id="1.10.8.50">
    <property type="match status" value="1"/>
</dbReference>
<keyword evidence="10" id="KW-0456">Lyase</keyword>
<name>A0A1H1RU16_9ACTN</name>
<dbReference type="Pfam" id="PF01149">
    <property type="entry name" value="Fapy_DNA_glyco"/>
    <property type="match status" value="1"/>
</dbReference>
<dbReference type="InterPro" id="IPR000214">
    <property type="entry name" value="Znf_DNA_glyclase/AP_lyase"/>
</dbReference>
<dbReference type="EMBL" id="LT629757">
    <property type="protein sequence ID" value="SDS38499.1"/>
    <property type="molecule type" value="Genomic_DNA"/>
</dbReference>
<keyword evidence="9" id="KW-0234">DNA repair</keyword>
<dbReference type="SUPFAM" id="SSF81624">
    <property type="entry name" value="N-terminal domain of MutM-like DNA repair proteins"/>
    <property type="match status" value="1"/>
</dbReference>
<dbReference type="GO" id="GO:0000703">
    <property type="term" value="F:oxidized pyrimidine nucleobase lesion DNA N-glycosylase activity"/>
    <property type="evidence" value="ECO:0007669"/>
    <property type="project" value="TreeGrafter"/>
</dbReference>
<dbReference type="RefSeq" id="WP_091728543.1">
    <property type="nucleotide sequence ID" value="NZ_LT629757.1"/>
</dbReference>
<dbReference type="InterPro" id="IPR044090">
    <property type="entry name" value="Nei2_N"/>
</dbReference>
<dbReference type="GO" id="GO:0003684">
    <property type="term" value="F:damaged DNA binding"/>
    <property type="evidence" value="ECO:0007669"/>
    <property type="project" value="InterPro"/>
</dbReference>
<dbReference type="Proteomes" id="UP000198859">
    <property type="component" value="Chromosome I"/>
</dbReference>
<evidence type="ECO:0000256" key="9">
    <source>
        <dbReference type="ARBA" id="ARBA00023204"/>
    </source>
</evidence>
<evidence type="ECO:0000256" key="5">
    <source>
        <dbReference type="ARBA" id="ARBA00022771"/>
    </source>
</evidence>
<keyword evidence="12" id="KW-0326">Glycosidase</keyword>
<dbReference type="PROSITE" id="PS51068">
    <property type="entry name" value="FPG_CAT"/>
    <property type="match status" value="1"/>
</dbReference>
<protein>
    <recommendedName>
        <fullName evidence="2">DNA-(apurinic or apyrimidinic site) lyase</fullName>
        <ecNumber evidence="2">4.2.99.18</ecNumber>
    </recommendedName>
</protein>
<reference evidence="19" key="1">
    <citation type="submission" date="2016-10" db="EMBL/GenBank/DDBJ databases">
        <authorList>
            <person name="Varghese N."/>
            <person name="Submissions S."/>
        </authorList>
    </citation>
    <scope>NUCLEOTIDE SEQUENCE [LARGE SCALE GENOMIC DNA]</scope>
    <source>
        <strain evidence="19">DSM 22127</strain>
    </source>
</reference>
<dbReference type="OrthoDB" id="9800855at2"/>
<evidence type="ECO:0000259" key="16">
    <source>
        <dbReference type="PROSITE" id="PS51066"/>
    </source>
</evidence>
<dbReference type="Gene3D" id="3.20.190.10">
    <property type="entry name" value="MutM-like, N-terminal"/>
    <property type="match status" value="1"/>
</dbReference>
<keyword evidence="19" id="KW-1185">Reference proteome</keyword>
<dbReference type="SMART" id="SM01232">
    <property type="entry name" value="H2TH"/>
    <property type="match status" value="1"/>
</dbReference>
<evidence type="ECO:0000256" key="15">
    <source>
        <dbReference type="SAM" id="MobiDB-lite"/>
    </source>
</evidence>
<dbReference type="EC" id="4.2.99.18" evidence="2"/>
<dbReference type="CDD" id="cd08971">
    <property type="entry name" value="AcNei2_N"/>
    <property type="match status" value="1"/>
</dbReference>
<evidence type="ECO:0000256" key="14">
    <source>
        <dbReference type="PROSITE-ProRule" id="PRU00391"/>
    </source>
</evidence>
<evidence type="ECO:0000256" key="8">
    <source>
        <dbReference type="ARBA" id="ARBA00023125"/>
    </source>
</evidence>
<evidence type="ECO:0000256" key="3">
    <source>
        <dbReference type="ARBA" id="ARBA00022723"/>
    </source>
</evidence>
<dbReference type="STRING" id="642780.SAMN04488570_1761"/>
<keyword evidence="3" id="KW-0479">Metal-binding</keyword>
<evidence type="ECO:0000256" key="13">
    <source>
        <dbReference type="ARBA" id="ARBA00044632"/>
    </source>
</evidence>
<dbReference type="InterPro" id="IPR015887">
    <property type="entry name" value="DNA_glyclase_Znf_dom_DNA_BS"/>
</dbReference>
<gene>
    <name evidence="18" type="ORF">SAMN04488570_1761</name>
</gene>
<evidence type="ECO:0000256" key="2">
    <source>
        <dbReference type="ARBA" id="ARBA00012720"/>
    </source>
</evidence>
<keyword evidence="8" id="KW-0238">DNA-binding</keyword>
<organism evidence="18 19">
    <name type="scientific">Nocardioides scoriae</name>
    <dbReference type="NCBI Taxonomy" id="642780"/>
    <lineage>
        <taxon>Bacteria</taxon>
        <taxon>Bacillati</taxon>
        <taxon>Actinomycetota</taxon>
        <taxon>Actinomycetes</taxon>
        <taxon>Propionibacteriales</taxon>
        <taxon>Nocardioidaceae</taxon>
        <taxon>Nocardioides</taxon>
    </lineage>
</organism>
<comment type="similarity">
    <text evidence="1">Belongs to the FPG family.</text>
</comment>
<dbReference type="PANTHER" id="PTHR42697">
    <property type="entry name" value="ENDONUCLEASE 8"/>
    <property type="match status" value="1"/>
</dbReference>
<dbReference type="GO" id="GO:0006284">
    <property type="term" value="P:base-excision repair"/>
    <property type="evidence" value="ECO:0007669"/>
    <property type="project" value="InterPro"/>
</dbReference>
<keyword evidence="4" id="KW-0227">DNA damage</keyword>
<dbReference type="SUPFAM" id="SSF57716">
    <property type="entry name" value="Glucocorticoid receptor-like (DNA-binding domain)"/>
    <property type="match status" value="1"/>
</dbReference>
<dbReference type="InterPro" id="IPR035937">
    <property type="entry name" value="FPG_N"/>
</dbReference>
<dbReference type="PROSITE" id="PS51066">
    <property type="entry name" value="ZF_FPG_2"/>
    <property type="match status" value="1"/>
</dbReference>
<evidence type="ECO:0000256" key="12">
    <source>
        <dbReference type="ARBA" id="ARBA00023295"/>
    </source>
</evidence>
<keyword evidence="18" id="KW-0540">Nuclease</keyword>
<keyword evidence="5 14" id="KW-0863">Zinc-finger</keyword>
<keyword evidence="6" id="KW-0378">Hydrolase</keyword>
<feature type="domain" description="FPG-type" evidence="16">
    <location>
        <begin position="241"/>
        <end position="278"/>
    </location>
</feature>
<evidence type="ECO:0000256" key="11">
    <source>
        <dbReference type="ARBA" id="ARBA00023268"/>
    </source>
</evidence>
<keyword evidence="11" id="KW-0511">Multifunctional enzyme</keyword>
<accession>A0A1H1RU16</accession>